<protein>
    <submittedName>
        <fullName evidence="1">Uncharacterized protein</fullName>
    </submittedName>
</protein>
<accession>A0A645GY96</accession>
<name>A0A645GY96_9ZZZZ</name>
<sequence length="173" mass="18850">MGHGCFRCCTGDRVGQLYWSSLCHLAYPQVVFGSEFLTETCLAESKGVSAHRGLWITERNQHTDVHGGLHGGKPPVDRLWNPCSSRDGSCWQVGADHLLFTAWIVCWSPADASLPVRCQERQAASGAAGKNDCADGDYRECALIVLSVQQQGGHRHLPQGSTSFGTWYADDGN</sequence>
<organism evidence="1">
    <name type="scientific">bioreactor metagenome</name>
    <dbReference type="NCBI Taxonomy" id="1076179"/>
    <lineage>
        <taxon>unclassified sequences</taxon>
        <taxon>metagenomes</taxon>
        <taxon>ecological metagenomes</taxon>
    </lineage>
</organism>
<comment type="caution">
    <text evidence="1">The sequence shown here is derived from an EMBL/GenBank/DDBJ whole genome shotgun (WGS) entry which is preliminary data.</text>
</comment>
<dbReference type="EMBL" id="VSSQ01083357">
    <property type="protein sequence ID" value="MPN31707.1"/>
    <property type="molecule type" value="Genomic_DNA"/>
</dbReference>
<proteinExistence type="predicted"/>
<gene>
    <name evidence="1" type="ORF">SDC9_179181</name>
</gene>
<reference evidence="1" key="1">
    <citation type="submission" date="2019-08" db="EMBL/GenBank/DDBJ databases">
        <authorList>
            <person name="Kucharzyk K."/>
            <person name="Murdoch R.W."/>
            <person name="Higgins S."/>
            <person name="Loffler F."/>
        </authorList>
    </citation>
    <scope>NUCLEOTIDE SEQUENCE</scope>
</reference>
<dbReference type="AlphaFoldDB" id="A0A645GY96"/>
<evidence type="ECO:0000313" key="1">
    <source>
        <dbReference type="EMBL" id="MPN31707.1"/>
    </source>
</evidence>